<name>A0ABP8FJV0_9BACT</name>
<dbReference type="InterPro" id="IPR006860">
    <property type="entry name" value="FecR"/>
</dbReference>
<evidence type="ECO:0008006" key="6">
    <source>
        <dbReference type="Google" id="ProtNLM"/>
    </source>
</evidence>
<proteinExistence type="predicted"/>
<evidence type="ECO:0000259" key="2">
    <source>
        <dbReference type="Pfam" id="PF04773"/>
    </source>
</evidence>
<evidence type="ECO:0000313" key="5">
    <source>
        <dbReference type="Proteomes" id="UP001501207"/>
    </source>
</evidence>
<protein>
    <recommendedName>
        <fullName evidence="6">FecR family protein</fullName>
    </recommendedName>
</protein>
<keyword evidence="1" id="KW-0812">Transmembrane</keyword>
<comment type="caution">
    <text evidence="4">The sequence shown here is derived from an EMBL/GenBank/DDBJ whole genome shotgun (WGS) entry which is preliminary data.</text>
</comment>
<organism evidence="4 5">
    <name type="scientific">Compostibacter hankyongensis</name>
    <dbReference type="NCBI Taxonomy" id="1007089"/>
    <lineage>
        <taxon>Bacteria</taxon>
        <taxon>Pseudomonadati</taxon>
        <taxon>Bacteroidota</taxon>
        <taxon>Chitinophagia</taxon>
        <taxon>Chitinophagales</taxon>
        <taxon>Chitinophagaceae</taxon>
        <taxon>Compostibacter</taxon>
    </lineage>
</organism>
<dbReference type="Gene3D" id="3.55.50.30">
    <property type="match status" value="1"/>
</dbReference>
<feature type="domain" description="FecR protein" evidence="2">
    <location>
        <begin position="123"/>
        <end position="217"/>
    </location>
</feature>
<dbReference type="EMBL" id="BAABFN010000002">
    <property type="protein sequence ID" value="GAA4305488.1"/>
    <property type="molecule type" value="Genomic_DNA"/>
</dbReference>
<dbReference type="InterPro" id="IPR012373">
    <property type="entry name" value="Ferrdict_sens_TM"/>
</dbReference>
<dbReference type="Gene3D" id="2.60.120.1440">
    <property type="match status" value="1"/>
</dbReference>
<dbReference type="PIRSF" id="PIRSF018266">
    <property type="entry name" value="FecR"/>
    <property type="match status" value="1"/>
</dbReference>
<feature type="transmembrane region" description="Helical" evidence="1">
    <location>
        <begin position="90"/>
        <end position="108"/>
    </location>
</feature>
<evidence type="ECO:0000256" key="1">
    <source>
        <dbReference type="SAM" id="Phobius"/>
    </source>
</evidence>
<dbReference type="Proteomes" id="UP001501207">
    <property type="component" value="Unassembled WGS sequence"/>
</dbReference>
<dbReference type="InterPro" id="IPR032508">
    <property type="entry name" value="FecR_C"/>
</dbReference>
<dbReference type="Pfam" id="PF16344">
    <property type="entry name" value="FecR_C"/>
    <property type="match status" value="1"/>
</dbReference>
<dbReference type="RefSeq" id="WP_344976655.1">
    <property type="nucleotide sequence ID" value="NZ_BAABFN010000002.1"/>
</dbReference>
<accession>A0ABP8FJV0</accession>
<reference evidence="5" key="1">
    <citation type="journal article" date="2019" name="Int. J. Syst. Evol. Microbiol.">
        <title>The Global Catalogue of Microorganisms (GCM) 10K type strain sequencing project: providing services to taxonomists for standard genome sequencing and annotation.</title>
        <authorList>
            <consortium name="The Broad Institute Genomics Platform"/>
            <consortium name="The Broad Institute Genome Sequencing Center for Infectious Disease"/>
            <person name="Wu L."/>
            <person name="Ma J."/>
        </authorList>
    </citation>
    <scope>NUCLEOTIDE SEQUENCE [LARGE SCALE GENOMIC DNA]</scope>
    <source>
        <strain evidence="5">JCM 17664</strain>
    </source>
</reference>
<dbReference type="PANTHER" id="PTHR30273">
    <property type="entry name" value="PERIPLASMIC SIGNAL SENSOR AND SIGMA FACTOR ACTIVATOR FECR-RELATED"/>
    <property type="match status" value="1"/>
</dbReference>
<keyword evidence="5" id="KW-1185">Reference proteome</keyword>
<feature type="domain" description="Protein FecR C-terminal" evidence="3">
    <location>
        <begin position="282"/>
        <end position="350"/>
    </location>
</feature>
<dbReference type="PANTHER" id="PTHR30273:SF2">
    <property type="entry name" value="PROTEIN FECR"/>
    <property type="match status" value="1"/>
</dbReference>
<evidence type="ECO:0000259" key="3">
    <source>
        <dbReference type="Pfam" id="PF16344"/>
    </source>
</evidence>
<dbReference type="Pfam" id="PF04773">
    <property type="entry name" value="FecR"/>
    <property type="match status" value="1"/>
</dbReference>
<keyword evidence="1" id="KW-1133">Transmembrane helix</keyword>
<sequence length="352" mass="40093">MNKPDVWVLLGKKWNGSATPAELRLLEEMLREAPVSPYLTELVEEVWRKPQPAAEQEISGRKKSWERVSGRIAGGGIVPEESRRRRRLPVWLWAAAASLLLAGGWLVFRLRMPVNIHGNKGHVIAVENGARKFVQLPDGTAVWLNAGSSLMLRDGFGTNNREVQLEGEAYFEVAQDEKRPFLVKAGTLRVKVLGTAFNVRAYADEGKIEATLVKGKIQVSLEDEPEKHILLSPREKFTVTEQEQQPEKRRDSSTARHYRLQPVTYDRKDRSLIVETAWTVNKLVFQDEPFGSVAQRMERWYDVRIHFGDEGLKQLVMSGAFEHESIGQALHVLQLIGKFRYTIDNGDVYIKR</sequence>
<gene>
    <name evidence="4" type="ORF">GCM10023143_10780</name>
</gene>
<evidence type="ECO:0000313" key="4">
    <source>
        <dbReference type="EMBL" id="GAA4305488.1"/>
    </source>
</evidence>
<keyword evidence="1" id="KW-0472">Membrane</keyword>